<dbReference type="GO" id="GO:0044782">
    <property type="term" value="P:cilium organization"/>
    <property type="evidence" value="ECO:0007669"/>
    <property type="project" value="TreeGrafter"/>
</dbReference>
<dbReference type="OrthoDB" id="10265679at2759"/>
<dbReference type="OMA" id="MYELNIV"/>
<dbReference type="InterPro" id="IPR016024">
    <property type="entry name" value="ARM-type_fold"/>
</dbReference>
<gene>
    <name evidence="1" type="ORF">FDP41_010060</name>
</gene>
<dbReference type="Pfam" id="PF05804">
    <property type="entry name" value="KAP"/>
    <property type="match status" value="1"/>
</dbReference>
<dbReference type="PANTHER" id="PTHR15605">
    <property type="entry name" value="KINESIN-ASSOCIATED PROTEINS"/>
    <property type="match status" value="1"/>
</dbReference>
<dbReference type="GO" id="GO:0016939">
    <property type="term" value="C:kinesin II complex"/>
    <property type="evidence" value="ECO:0007669"/>
    <property type="project" value="TreeGrafter"/>
</dbReference>
<dbReference type="VEuPathDB" id="AmoebaDB:FDP41_010060"/>
<evidence type="ECO:0000313" key="1">
    <source>
        <dbReference type="EMBL" id="KAF0971837.1"/>
    </source>
</evidence>
<dbReference type="GO" id="GO:0007018">
    <property type="term" value="P:microtubule-based movement"/>
    <property type="evidence" value="ECO:0007669"/>
    <property type="project" value="TreeGrafter"/>
</dbReference>
<dbReference type="EMBL" id="VFQX01000074">
    <property type="protein sequence ID" value="KAF0971837.1"/>
    <property type="molecule type" value="Genomic_DNA"/>
</dbReference>
<dbReference type="VEuPathDB" id="AmoebaDB:NF0076910"/>
<dbReference type="VEuPathDB" id="AmoebaDB:NfTy_082170"/>
<evidence type="ECO:0008006" key="3">
    <source>
        <dbReference type="Google" id="ProtNLM"/>
    </source>
</evidence>
<name>A0A6A5AZF3_NAEFO</name>
<comment type="caution">
    <text evidence="1">The sequence shown here is derived from an EMBL/GenBank/DDBJ whole genome shotgun (WGS) entry which is preliminary data.</text>
</comment>
<reference evidence="1 2" key="1">
    <citation type="journal article" date="2019" name="Sci. Rep.">
        <title>Nanopore sequencing improves the draft genome of the human pathogenic amoeba Naegleria fowleri.</title>
        <authorList>
            <person name="Liechti N."/>
            <person name="Schurch N."/>
            <person name="Bruggmann R."/>
            <person name="Wittwer M."/>
        </authorList>
    </citation>
    <scope>NUCLEOTIDE SEQUENCE [LARGE SCALE GENOMIC DNA]</scope>
    <source>
        <strain evidence="1 2">ATCC 30894</strain>
    </source>
</reference>
<dbReference type="GO" id="GO:0019894">
    <property type="term" value="F:kinesin binding"/>
    <property type="evidence" value="ECO:0007669"/>
    <property type="project" value="InterPro"/>
</dbReference>
<accession>A0A6A5AZF3</accession>
<dbReference type="AlphaFoldDB" id="A0A6A5AZF3"/>
<dbReference type="SUPFAM" id="SSF48371">
    <property type="entry name" value="ARM repeat"/>
    <property type="match status" value="1"/>
</dbReference>
<dbReference type="PANTHER" id="PTHR15605:SF2">
    <property type="entry name" value="KINESIN-ASSOCIATED PROTEIN 3"/>
    <property type="match status" value="1"/>
</dbReference>
<evidence type="ECO:0000313" key="2">
    <source>
        <dbReference type="Proteomes" id="UP000444721"/>
    </source>
</evidence>
<dbReference type="GeneID" id="68117275"/>
<dbReference type="InterPro" id="IPR008658">
    <property type="entry name" value="KAP3"/>
</dbReference>
<proteinExistence type="predicted"/>
<dbReference type="InterPro" id="IPR011989">
    <property type="entry name" value="ARM-like"/>
</dbReference>
<dbReference type="GO" id="GO:0005930">
    <property type="term" value="C:axoneme"/>
    <property type="evidence" value="ECO:0007669"/>
    <property type="project" value="TreeGrafter"/>
</dbReference>
<keyword evidence="2" id="KW-1185">Reference proteome</keyword>
<dbReference type="GO" id="GO:0035869">
    <property type="term" value="C:ciliary transition zone"/>
    <property type="evidence" value="ECO:0007669"/>
    <property type="project" value="TreeGrafter"/>
</dbReference>
<dbReference type="Gene3D" id="1.25.10.10">
    <property type="entry name" value="Leucine-rich Repeat Variant"/>
    <property type="match status" value="1"/>
</dbReference>
<dbReference type="RefSeq" id="XP_044556553.1">
    <property type="nucleotide sequence ID" value="XM_044700318.1"/>
</dbReference>
<dbReference type="SMART" id="SM01297">
    <property type="entry name" value="KAP"/>
    <property type="match status" value="1"/>
</dbReference>
<sequence>MTSGEESISIDQLDSYLEMFYEHGDLTPKVKASYYIMMLSKNPVNLQYLVSHEQLLNLLARTLREEGKKSMDLMINILYVFYSFSHFSQFHEIITKFKVGVVVMEAIAYEEKRREKLIQKKEKKIEEQRKVGETITKQENLLYVCFRILLNLAENIGIESKMKKRGLISHLVNALDAESPELLCVLVTFLRKLSVFQESRSEMLEAGLLQKISYLFQFENAILLNETIRLLINMTFDSNSRKAVLAVTPKLVELLRFPDHFDFCIKLLYQFSQEEEFSSYSCATETLPFIILEFVIEYPGTRVGKELIALAINLSCIEGVATKMCLHNKGLSRLMDRLVRTRDQNLAKMVRNISQHPQLGPQFKPYVNDILGMCSIAETDDLLVELLGILGNMSNSKSFSFSQSFRQYDIITFLFNLLKKGTKTKTTIVNTLTNVQGEKDDDILLEAIILLGNAISDEETAALIAKSPIILTLCNIFIEKQEDDEIVLQTMYAFYKMLLFNATREGLMSQHHIIKVIIELYQDENEKIASTAETMLDIISEWDEQWTDIIKRKRYFLYNHKWLEEVANLPLPQEIGHVDEGVPIQESDDHEDETAHMVDMSEISEDLEVGTLH</sequence>
<organism evidence="1 2">
    <name type="scientific">Naegleria fowleri</name>
    <name type="common">Brain eating amoeba</name>
    <dbReference type="NCBI Taxonomy" id="5763"/>
    <lineage>
        <taxon>Eukaryota</taxon>
        <taxon>Discoba</taxon>
        <taxon>Heterolobosea</taxon>
        <taxon>Tetramitia</taxon>
        <taxon>Eutetramitia</taxon>
        <taxon>Vahlkampfiidae</taxon>
        <taxon>Naegleria</taxon>
    </lineage>
</organism>
<dbReference type="Proteomes" id="UP000444721">
    <property type="component" value="Unassembled WGS sequence"/>
</dbReference>
<protein>
    <recommendedName>
        <fullName evidence="3">Kinesin-associated protein 3</fullName>
    </recommendedName>
</protein>